<dbReference type="Proteomes" id="UP000034006">
    <property type="component" value="Unassembled WGS sequence"/>
</dbReference>
<organism evidence="2 3">
    <name type="scientific">Candidatus Collierbacteria bacterium GW2011_GWB2_44_22</name>
    <dbReference type="NCBI Taxonomy" id="1618387"/>
    <lineage>
        <taxon>Bacteria</taxon>
        <taxon>Candidatus Collieribacteriota</taxon>
    </lineage>
</organism>
<sequence>MIQYPRYAHSFVKEKKMKKFLINTLAVIAIIVTFGLFFQFFAWTGPAILKPGDEIAVMTGKTVILDGQPCAENNHGYVSPTGPEGTLGWYKPERLIFPLFDKISVIYADGKTEWVTSKYIVKLPADHDRFLCPAPE</sequence>
<feature type="transmembrane region" description="Helical" evidence="1">
    <location>
        <begin position="20"/>
        <end position="43"/>
    </location>
</feature>
<evidence type="ECO:0000313" key="3">
    <source>
        <dbReference type="Proteomes" id="UP000034006"/>
    </source>
</evidence>
<keyword evidence="1" id="KW-1133">Transmembrane helix</keyword>
<comment type="caution">
    <text evidence="2">The sequence shown here is derived from an EMBL/GenBank/DDBJ whole genome shotgun (WGS) entry which is preliminary data.</text>
</comment>
<name>A0A0G1KVE8_9BACT</name>
<dbReference type="EMBL" id="LCIH01000006">
    <property type="protein sequence ID" value="KKT51884.1"/>
    <property type="molecule type" value="Genomic_DNA"/>
</dbReference>
<accession>A0A0G1KVE8</accession>
<evidence type="ECO:0000313" key="2">
    <source>
        <dbReference type="EMBL" id="KKT51884.1"/>
    </source>
</evidence>
<keyword evidence="1" id="KW-0812">Transmembrane</keyword>
<protein>
    <submittedName>
        <fullName evidence="2">Uncharacterized protein</fullName>
    </submittedName>
</protein>
<reference evidence="2 3" key="1">
    <citation type="journal article" date="2015" name="Nature">
        <title>rRNA introns, odd ribosomes, and small enigmatic genomes across a large radiation of phyla.</title>
        <authorList>
            <person name="Brown C.T."/>
            <person name="Hug L.A."/>
            <person name="Thomas B.C."/>
            <person name="Sharon I."/>
            <person name="Castelle C.J."/>
            <person name="Singh A."/>
            <person name="Wilkins M.J."/>
            <person name="Williams K.H."/>
            <person name="Banfield J.F."/>
        </authorList>
    </citation>
    <scope>NUCLEOTIDE SEQUENCE [LARGE SCALE GENOMIC DNA]</scope>
</reference>
<evidence type="ECO:0000256" key="1">
    <source>
        <dbReference type="SAM" id="Phobius"/>
    </source>
</evidence>
<keyword evidence="1" id="KW-0472">Membrane</keyword>
<proteinExistence type="predicted"/>
<dbReference type="AlphaFoldDB" id="A0A0G1KVE8"/>
<gene>
    <name evidence="2" type="ORF">UW44_C0006G0002</name>
</gene>